<feature type="compositionally biased region" description="Polar residues" evidence="6">
    <location>
        <begin position="159"/>
        <end position="176"/>
    </location>
</feature>
<evidence type="ECO:0000313" key="8">
    <source>
        <dbReference type="EnsemblMetazoa" id="XP_050497559.1"/>
    </source>
</evidence>
<dbReference type="EnsemblMetazoa" id="XM_050650149.1">
    <property type="protein sequence ID" value="XP_050506106.1"/>
    <property type="gene ID" value="LOC126884234"/>
</dbReference>
<dbReference type="RefSeq" id="XP_050506106.1">
    <property type="nucleotide sequence ID" value="XM_050650149.1"/>
</dbReference>
<evidence type="ECO:0000256" key="5">
    <source>
        <dbReference type="PROSITE-ProRule" id="PRU00309"/>
    </source>
</evidence>
<feature type="compositionally biased region" description="Polar residues" evidence="6">
    <location>
        <begin position="139"/>
        <end position="148"/>
    </location>
</feature>
<dbReference type="SMART" id="SM00980">
    <property type="entry name" value="THAP"/>
    <property type="match status" value="1"/>
</dbReference>
<proteinExistence type="predicted"/>
<dbReference type="Pfam" id="PF05485">
    <property type="entry name" value="THAP"/>
    <property type="match status" value="1"/>
</dbReference>
<dbReference type="SUPFAM" id="SSF75704">
    <property type="entry name" value="Mitotic arrest deficient-like 1, Mad1"/>
    <property type="match status" value="1"/>
</dbReference>
<dbReference type="PROSITE" id="PS50950">
    <property type="entry name" value="ZF_THAP"/>
    <property type="match status" value="1"/>
</dbReference>
<dbReference type="GeneID" id="126884234"/>
<feature type="region of interest" description="Disordered" evidence="6">
    <location>
        <begin position="139"/>
        <end position="179"/>
    </location>
</feature>
<dbReference type="PANTHER" id="PTHR46600">
    <property type="entry name" value="THAP DOMAIN-CONTAINING"/>
    <property type="match status" value="1"/>
</dbReference>
<organism evidence="8 9">
    <name type="scientific">Diabrotica virgifera virgifera</name>
    <name type="common">western corn rootworm</name>
    <dbReference type="NCBI Taxonomy" id="50390"/>
    <lineage>
        <taxon>Eukaryota</taxon>
        <taxon>Metazoa</taxon>
        <taxon>Ecdysozoa</taxon>
        <taxon>Arthropoda</taxon>
        <taxon>Hexapoda</taxon>
        <taxon>Insecta</taxon>
        <taxon>Pterygota</taxon>
        <taxon>Neoptera</taxon>
        <taxon>Endopterygota</taxon>
        <taxon>Coleoptera</taxon>
        <taxon>Polyphaga</taxon>
        <taxon>Cucujiformia</taxon>
        <taxon>Chrysomeloidea</taxon>
        <taxon>Chrysomelidae</taxon>
        <taxon>Galerucinae</taxon>
        <taxon>Diabroticina</taxon>
        <taxon>Diabroticites</taxon>
        <taxon>Diabrotica</taxon>
    </lineage>
</organism>
<dbReference type="SMART" id="SM00692">
    <property type="entry name" value="DM3"/>
    <property type="match status" value="1"/>
</dbReference>
<feature type="compositionally biased region" description="Polar residues" evidence="6">
    <location>
        <begin position="106"/>
        <end position="116"/>
    </location>
</feature>
<evidence type="ECO:0000256" key="6">
    <source>
        <dbReference type="SAM" id="MobiDB-lite"/>
    </source>
</evidence>
<dbReference type="PANTHER" id="PTHR46600:SF11">
    <property type="entry name" value="THAP DOMAIN-CONTAINING PROTEIN 10"/>
    <property type="match status" value="1"/>
</dbReference>
<evidence type="ECO:0000256" key="2">
    <source>
        <dbReference type="ARBA" id="ARBA00022771"/>
    </source>
</evidence>
<accession>A0ABM5JHZ6</accession>
<keyword evidence="1" id="KW-0479">Metal-binding</keyword>
<evidence type="ECO:0000256" key="4">
    <source>
        <dbReference type="ARBA" id="ARBA00023125"/>
    </source>
</evidence>
<dbReference type="Proteomes" id="UP001652700">
    <property type="component" value="Unplaced"/>
</dbReference>
<keyword evidence="2 5" id="KW-0863">Zinc-finger</keyword>
<dbReference type="InterPro" id="IPR026516">
    <property type="entry name" value="THAP1/10"/>
</dbReference>
<dbReference type="EnsemblMetazoa" id="XM_050641601.1">
    <property type="protein sequence ID" value="XP_050497558.1"/>
    <property type="gene ID" value="LOC126878726"/>
</dbReference>
<reference evidence="8" key="1">
    <citation type="submission" date="2025-05" db="UniProtKB">
        <authorList>
            <consortium name="EnsemblMetazoa"/>
        </authorList>
    </citation>
    <scope>IDENTIFICATION</scope>
</reference>
<name>A0ABM5JHZ6_DIAVI</name>
<evidence type="ECO:0000256" key="3">
    <source>
        <dbReference type="ARBA" id="ARBA00022833"/>
    </source>
</evidence>
<dbReference type="SUPFAM" id="SSF57716">
    <property type="entry name" value="Glucocorticoid receptor-like (DNA-binding domain)"/>
    <property type="match status" value="1"/>
</dbReference>
<dbReference type="RefSeq" id="XP_050497559.1">
    <property type="nucleotide sequence ID" value="XM_050641602.1"/>
</dbReference>
<evidence type="ECO:0000256" key="1">
    <source>
        <dbReference type="ARBA" id="ARBA00022723"/>
    </source>
</evidence>
<sequence>MGKSHLVCAAINCNSKAYNCNLSFFRFPKDKERALVWLLESGREDLQCKIDKLDSYRLCGAHFEDKCFKNDLKNRLYPHAIPTVFPCLEGPSSVSSKESQKEHNYAKSSLNPQTFEDVNEPPSKIRILQDIIIVAASTSDSEMPSLPSTPRKVPVPVLSSDSTQTDSNLSSNSPRKQQLRKVVKQLRNENNRLKKRNEKLEQELEFLSFAIFYMFHSLKRPFGDK</sequence>
<feature type="region of interest" description="Disordered" evidence="6">
    <location>
        <begin position="95"/>
        <end position="117"/>
    </location>
</feature>
<feature type="domain" description="THAP-type" evidence="7">
    <location>
        <begin position="1"/>
        <end position="85"/>
    </location>
</feature>
<dbReference type="GeneID" id="126878726"/>
<evidence type="ECO:0000313" key="9">
    <source>
        <dbReference type="Proteomes" id="UP001652700"/>
    </source>
</evidence>
<dbReference type="InterPro" id="IPR006612">
    <property type="entry name" value="THAP_Znf"/>
</dbReference>
<protein>
    <recommendedName>
        <fullName evidence="7">THAP-type domain-containing protein</fullName>
    </recommendedName>
</protein>
<keyword evidence="3" id="KW-0862">Zinc</keyword>
<dbReference type="EnsemblMetazoa" id="XM_050641602.1">
    <property type="protein sequence ID" value="XP_050497559.1"/>
    <property type="gene ID" value="LOC126878726"/>
</dbReference>
<keyword evidence="4 5" id="KW-0238">DNA-binding</keyword>
<keyword evidence="9" id="KW-1185">Reference proteome</keyword>
<evidence type="ECO:0000259" key="7">
    <source>
        <dbReference type="PROSITE" id="PS50950"/>
    </source>
</evidence>
<dbReference type="RefSeq" id="XP_050497558.1">
    <property type="nucleotide sequence ID" value="XM_050641601.1"/>
</dbReference>